<dbReference type="OrthoDB" id="5314201at2759"/>
<protein>
    <submittedName>
        <fullName evidence="3">Uncharacterized protein</fullName>
    </submittedName>
</protein>
<sequence length="517" mass="57997">MADSTPLNRLLAVLRERRIPLTRDDVQWAFESVKTQGDAEAWVQQYLEPETLISKEELEIYQQLSERRSNKKGSKAPPDGRPLRDDDFRTAIEALENSTAAIELQSRALEVQKDALIALKKQNNGANEKVQRREEDRRRRSAKEKAELDFAVEGLVDAVDERVTYAQKRTKATLTALNSTATERLTSDDRTLAALNTMAPKLEATPNSEVDMKMVEDWCSSITSFRAASIRARVDRIFQENLSPVRSEPDDQEAEDSSVEEAGTEKEALKEELEVLHSEIASVTEMVVEHEARGPIRRLLKESEDREKDQQRRWLVYILSSLDYMTTRLDTIATHAKDFGSYQTVLDELVSIFKQEKKELADFAAPSPKPSHSRARSKAKALEDIEYSTATKQILRHLDTATPGGTLAQAKSGLAKSAIDSEVRLFEHLNGSRVAAIQDLASSIGGSDSDLQSILEALYANTEYKDVHLVNQPLDRRLRRLDGSIAEISKTMVDLNSMMDPAVGTKRDVLLENWGGS</sequence>
<keyword evidence="4" id="KW-1185">Reference proteome</keyword>
<dbReference type="AlphaFoldDB" id="A0A9P4I232"/>
<organism evidence="3 4">
    <name type="scientific">Saccharata proteae CBS 121410</name>
    <dbReference type="NCBI Taxonomy" id="1314787"/>
    <lineage>
        <taxon>Eukaryota</taxon>
        <taxon>Fungi</taxon>
        <taxon>Dikarya</taxon>
        <taxon>Ascomycota</taxon>
        <taxon>Pezizomycotina</taxon>
        <taxon>Dothideomycetes</taxon>
        <taxon>Dothideomycetes incertae sedis</taxon>
        <taxon>Botryosphaeriales</taxon>
        <taxon>Saccharataceae</taxon>
        <taxon>Saccharata</taxon>
    </lineage>
</organism>
<evidence type="ECO:0000313" key="3">
    <source>
        <dbReference type="EMBL" id="KAF2091762.1"/>
    </source>
</evidence>
<reference evidence="3" key="1">
    <citation type="journal article" date="2020" name="Stud. Mycol.">
        <title>101 Dothideomycetes genomes: a test case for predicting lifestyles and emergence of pathogens.</title>
        <authorList>
            <person name="Haridas S."/>
            <person name="Albert R."/>
            <person name="Binder M."/>
            <person name="Bloem J."/>
            <person name="Labutti K."/>
            <person name="Salamov A."/>
            <person name="Andreopoulos B."/>
            <person name="Baker S."/>
            <person name="Barry K."/>
            <person name="Bills G."/>
            <person name="Bluhm B."/>
            <person name="Cannon C."/>
            <person name="Castanera R."/>
            <person name="Culley D."/>
            <person name="Daum C."/>
            <person name="Ezra D."/>
            <person name="Gonzalez J."/>
            <person name="Henrissat B."/>
            <person name="Kuo A."/>
            <person name="Liang C."/>
            <person name="Lipzen A."/>
            <person name="Lutzoni F."/>
            <person name="Magnuson J."/>
            <person name="Mondo S."/>
            <person name="Nolan M."/>
            <person name="Ohm R."/>
            <person name="Pangilinan J."/>
            <person name="Park H.-J."/>
            <person name="Ramirez L."/>
            <person name="Alfaro M."/>
            <person name="Sun H."/>
            <person name="Tritt A."/>
            <person name="Yoshinaga Y."/>
            <person name="Zwiers L.-H."/>
            <person name="Turgeon B."/>
            <person name="Goodwin S."/>
            <person name="Spatafora J."/>
            <person name="Crous P."/>
            <person name="Grigoriev I."/>
        </authorList>
    </citation>
    <scope>NUCLEOTIDE SEQUENCE</scope>
    <source>
        <strain evidence="3">CBS 121410</strain>
    </source>
</reference>
<feature type="compositionally biased region" description="Acidic residues" evidence="2">
    <location>
        <begin position="250"/>
        <end position="259"/>
    </location>
</feature>
<comment type="caution">
    <text evidence="3">The sequence shown here is derived from an EMBL/GenBank/DDBJ whole genome shotgun (WGS) entry which is preliminary data.</text>
</comment>
<dbReference type="Proteomes" id="UP000799776">
    <property type="component" value="Unassembled WGS sequence"/>
</dbReference>
<accession>A0A9P4I232</accession>
<proteinExistence type="predicted"/>
<keyword evidence="1" id="KW-0175">Coiled coil</keyword>
<feature type="region of interest" description="Disordered" evidence="2">
    <location>
        <begin position="242"/>
        <end position="265"/>
    </location>
</feature>
<name>A0A9P4I232_9PEZI</name>
<evidence type="ECO:0000256" key="2">
    <source>
        <dbReference type="SAM" id="MobiDB-lite"/>
    </source>
</evidence>
<feature type="region of interest" description="Disordered" evidence="2">
    <location>
        <begin position="65"/>
        <end position="85"/>
    </location>
</feature>
<gene>
    <name evidence="3" type="ORF">K490DRAFT_31952</name>
</gene>
<evidence type="ECO:0000256" key="1">
    <source>
        <dbReference type="SAM" id="Coils"/>
    </source>
</evidence>
<dbReference type="EMBL" id="ML978711">
    <property type="protein sequence ID" value="KAF2091762.1"/>
    <property type="molecule type" value="Genomic_DNA"/>
</dbReference>
<evidence type="ECO:0000313" key="4">
    <source>
        <dbReference type="Proteomes" id="UP000799776"/>
    </source>
</evidence>
<feature type="coiled-coil region" evidence="1">
    <location>
        <begin position="92"/>
        <end position="136"/>
    </location>
</feature>